<evidence type="ECO:0000256" key="1">
    <source>
        <dbReference type="ARBA" id="ARBA00004429"/>
    </source>
</evidence>
<dbReference type="InterPro" id="IPR029044">
    <property type="entry name" value="Nucleotide-diphossugar_trans"/>
</dbReference>
<keyword evidence="11 12" id="KW-0472">Membrane</keyword>
<evidence type="ECO:0000256" key="3">
    <source>
        <dbReference type="ARBA" id="ARBA00009337"/>
    </source>
</evidence>
<keyword evidence="9 12" id="KW-0812">Transmembrane</keyword>
<keyword evidence="7" id="KW-0328">Glycosyltransferase</keyword>
<evidence type="ECO:0000256" key="7">
    <source>
        <dbReference type="ARBA" id="ARBA00022676"/>
    </source>
</evidence>
<dbReference type="EMBL" id="CP063982">
    <property type="protein sequence ID" value="UOD50791.1"/>
    <property type="molecule type" value="Genomic_DNA"/>
</dbReference>
<evidence type="ECO:0000256" key="6">
    <source>
        <dbReference type="ARBA" id="ARBA00022519"/>
    </source>
</evidence>
<dbReference type="InterPro" id="IPR050321">
    <property type="entry name" value="Glycosyltr_2/OpgH_subfam"/>
</dbReference>
<feature type="transmembrane region" description="Helical" evidence="12">
    <location>
        <begin position="398"/>
        <end position="423"/>
    </location>
</feature>
<protein>
    <recommendedName>
        <fullName evidence="4">Glucans biosynthesis glucosyltransferase H</fullName>
    </recommendedName>
</protein>
<dbReference type="InterPro" id="IPR001173">
    <property type="entry name" value="Glyco_trans_2-like"/>
</dbReference>
<dbReference type="NCBIfam" id="NF003958">
    <property type="entry name" value="PRK05454.2-1"/>
    <property type="match status" value="1"/>
</dbReference>
<evidence type="ECO:0000256" key="8">
    <source>
        <dbReference type="ARBA" id="ARBA00022679"/>
    </source>
</evidence>
<name>A0ABY4AKH4_9BURK</name>
<evidence type="ECO:0000256" key="2">
    <source>
        <dbReference type="ARBA" id="ARBA00005001"/>
    </source>
</evidence>
<dbReference type="PANTHER" id="PTHR43867:SF5">
    <property type="entry name" value="GLUCANS BIOSYNTHESIS GLUCOSYLTRANSFERASE H"/>
    <property type="match status" value="1"/>
</dbReference>
<dbReference type="Pfam" id="PF13632">
    <property type="entry name" value="Glyco_trans_2_3"/>
    <property type="match status" value="1"/>
</dbReference>
<evidence type="ECO:0000256" key="10">
    <source>
        <dbReference type="ARBA" id="ARBA00022989"/>
    </source>
</evidence>
<evidence type="ECO:0000256" key="9">
    <source>
        <dbReference type="ARBA" id="ARBA00022692"/>
    </source>
</evidence>
<evidence type="ECO:0000313" key="15">
    <source>
        <dbReference type="Proteomes" id="UP000831607"/>
    </source>
</evidence>
<dbReference type="PANTHER" id="PTHR43867">
    <property type="entry name" value="CELLULOSE SYNTHASE CATALYTIC SUBUNIT A [UDP-FORMING]"/>
    <property type="match status" value="1"/>
</dbReference>
<evidence type="ECO:0000256" key="5">
    <source>
        <dbReference type="ARBA" id="ARBA00022475"/>
    </source>
</evidence>
<feature type="transmembrane region" description="Helical" evidence="12">
    <location>
        <begin position="489"/>
        <end position="508"/>
    </location>
</feature>
<evidence type="ECO:0000256" key="4">
    <source>
        <dbReference type="ARBA" id="ARBA00020585"/>
    </source>
</evidence>
<keyword evidence="15" id="KW-1185">Reference proteome</keyword>
<gene>
    <name evidence="14" type="primary">mdoH</name>
    <name evidence="14" type="ORF">DHf2319_02360</name>
</gene>
<comment type="subcellular location">
    <subcellularLocation>
        <location evidence="1">Cell inner membrane</location>
        <topology evidence="1">Multi-pass membrane protein</topology>
    </subcellularLocation>
</comment>
<comment type="pathway">
    <text evidence="2">Glycan metabolism; osmoregulated periplasmic glucan (OPG) biosynthesis.</text>
</comment>
<evidence type="ECO:0000256" key="12">
    <source>
        <dbReference type="SAM" id="Phobius"/>
    </source>
</evidence>
<dbReference type="SUPFAM" id="SSF53448">
    <property type="entry name" value="Nucleotide-diphospho-sugar transferases"/>
    <property type="match status" value="1"/>
</dbReference>
<evidence type="ECO:0000256" key="11">
    <source>
        <dbReference type="ARBA" id="ARBA00023136"/>
    </source>
</evidence>
<evidence type="ECO:0000259" key="13">
    <source>
        <dbReference type="Pfam" id="PF13632"/>
    </source>
</evidence>
<dbReference type="Proteomes" id="UP000831607">
    <property type="component" value="Chromosome"/>
</dbReference>
<dbReference type="RefSeq" id="WP_243479203.1">
    <property type="nucleotide sequence ID" value="NZ_CP063982.1"/>
</dbReference>
<proteinExistence type="inferred from homology"/>
<evidence type="ECO:0000313" key="14">
    <source>
        <dbReference type="EMBL" id="UOD50791.1"/>
    </source>
</evidence>
<keyword evidence="8" id="KW-0808">Transferase</keyword>
<keyword evidence="5" id="KW-1003">Cell membrane</keyword>
<feature type="transmembrane region" description="Helical" evidence="12">
    <location>
        <begin position="361"/>
        <end position="386"/>
    </location>
</feature>
<feature type="transmembrane region" description="Helical" evidence="12">
    <location>
        <begin position="38"/>
        <end position="63"/>
    </location>
</feature>
<keyword evidence="10 12" id="KW-1133">Transmembrane helix</keyword>
<reference evidence="14 15" key="1">
    <citation type="submission" date="2020-11" db="EMBL/GenBank/DDBJ databases">
        <title>Algicoccus daihaiensis sp.nov., isolated from Daihai Lake in Inner Mongolia.</title>
        <authorList>
            <person name="Kai J."/>
        </authorList>
    </citation>
    <scope>NUCLEOTIDE SEQUENCE [LARGE SCALE GENOMIC DNA]</scope>
    <source>
        <strain evidence="15">f23</strain>
    </source>
</reference>
<comment type="similarity">
    <text evidence="3">Belongs to the glycosyltransferase 2 family. OpgH subfamily.</text>
</comment>
<feature type="domain" description="Glycosyltransferase 2-like" evidence="13">
    <location>
        <begin position="190"/>
        <end position="383"/>
    </location>
</feature>
<accession>A0ABY4AKH4</accession>
<dbReference type="Gene3D" id="3.90.550.10">
    <property type="entry name" value="Spore Coat Polysaccharide Biosynthesis Protein SpsA, Chain A"/>
    <property type="match status" value="1"/>
</dbReference>
<dbReference type="NCBIfam" id="NF003962">
    <property type="entry name" value="PRK05454.2-5"/>
    <property type="match status" value="1"/>
</dbReference>
<keyword evidence="6" id="KW-0997">Cell inner membrane</keyword>
<feature type="transmembrane region" description="Helical" evidence="12">
    <location>
        <begin position="514"/>
        <end position="537"/>
    </location>
</feature>
<organism evidence="14 15">
    <name type="scientific">Orrella daihaiensis</name>
    <dbReference type="NCBI Taxonomy" id="2782176"/>
    <lineage>
        <taxon>Bacteria</taxon>
        <taxon>Pseudomonadati</taxon>
        <taxon>Pseudomonadota</taxon>
        <taxon>Betaproteobacteria</taxon>
        <taxon>Burkholderiales</taxon>
        <taxon>Alcaligenaceae</taxon>
        <taxon>Orrella</taxon>
    </lineage>
</organism>
<sequence>MTRRRVLFVLMVALSVIGTTWLMALALAKGGWSILDTVALVSFVIVMPWLAVGFCNAVIGFLLDIFARDPLKSTNPMAAGIDLDSQVNASTALLLCIRNEMPARLVRNLEALARGLIAGNDAGQFHVYVLSDTTDPQIAEQEVVAFEQLAQDWQSHLALTYRRRTDNRGYKAGNIQDFCERWGADHEFAVVLDADSLMSAQAVRRLVLIMQANPTLGILQGLVVGLPATGAFTRLFQFGMRLGMRSYTLGSAWWQGDCGPYWGHNAVLRLEPFIRDCQLPVFVDRHGKQTHILSHDQVEAVLMRRAGYEVRVYPFEDESYEENPPNLIDFVIRDLRWCAGNMQYWRLLCLPGLKLSSRVQLILAMLMFVGAPAWILLLGSLGWSVHQSSLKQVFDVPLITTVFTVVVLMTILPKLAAALAILLRTRERRTFGGGWRFAAGFVVETIFSAAITPVLWVSQTVLLAGLPFGKRISWAPQNRDQHQISWHSAIRVFSLHTMVGLGLGWLWIDWHVPATWWIAYFVAGLWLCIPLAVITSWPATGHLLSRWHLASVPQEFVKDGFLSHLNGQPLPVSDATLGSVTSLQSGQ</sequence>